<organism evidence="1 2">
    <name type="scientific">Vibrio quintilis</name>
    <dbReference type="NCBI Taxonomy" id="1117707"/>
    <lineage>
        <taxon>Bacteria</taxon>
        <taxon>Pseudomonadati</taxon>
        <taxon>Pseudomonadota</taxon>
        <taxon>Gammaproteobacteria</taxon>
        <taxon>Vibrionales</taxon>
        <taxon>Vibrionaceae</taxon>
        <taxon>Vibrio</taxon>
    </lineage>
</organism>
<dbReference type="AlphaFoldDB" id="A0A1M7Z0J4"/>
<dbReference type="STRING" id="1117707.VQ7734_04162"/>
<protein>
    <submittedName>
        <fullName evidence="1">Uncharacterized protein</fullName>
    </submittedName>
</protein>
<evidence type="ECO:0000313" key="2">
    <source>
        <dbReference type="Proteomes" id="UP000184600"/>
    </source>
</evidence>
<gene>
    <name evidence="1" type="ORF">VQ7734_04162</name>
</gene>
<proteinExistence type="predicted"/>
<dbReference type="EMBL" id="FRFG01000062">
    <property type="protein sequence ID" value="SHO58390.1"/>
    <property type="molecule type" value="Genomic_DNA"/>
</dbReference>
<name>A0A1M7Z0J4_9VIBR</name>
<evidence type="ECO:0000313" key="1">
    <source>
        <dbReference type="EMBL" id="SHO58390.1"/>
    </source>
</evidence>
<sequence>MSANDDISLADNIQGLLNFAHVARIQSVTQSQLLSHSVHPAE</sequence>
<accession>A0A1M7Z0J4</accession>
<reference evidence="2" key="1">
    <citation type="submission" date="2016-12" db="EMBL/GenBank/DDBJ databases">
        <authorList>
            <person name="Rodrigo-Torres L."/>
            <person name="Arahal R.D."/>
            <person name="Lucena T."/>
        </authorList>
    </citation>
    <scope>NUCLEOTIDE SEQUENCE [LARGE SCALE GENOMIC DNA]</scope>
</reference>
<keyword evidence="2" id="KW-1185">Reference proteome</keyword>
<dbReference type="Proteomes" id="UP000184600">
    <property type="component" value="Unassembled WGS sequence"/>
</dbReference>